<dbReference type="Gene3D" id="3.90.950.20">
    <property type="entry name" value="CinA-like"/>
    <property type="match status" value="1"/>
</dbReference>
<dbReference type="SMART" id="SM00382">
    <property type="entry name" value="AAA"/>
    <property type="match status" value="1"/>
</dbReference>
<dbReference type="GO" id="GO:0006310">
    <property type="term" value="P:DNA recombination"/>
    <property type="evidence" value="ECO:0007669"/>
    <property type="project" value="UniProtKB-KW"/>
</dbReference>
<keyword evidence="5" id="KW-0233">DNA recombination</keyword>
<dbReference type="AlphaFoldDB" id="A0A077ZM69"/>
<evidence type="ECO:0000256" key="7">
    <source>
        <dbReference type="SAM" id="MobiDB-lite"/>
    </source>
</evidence>
<dbReference type="Pfam" id="PF21096">
    <property type="entry name" value="RecA_C"/>
    <property type="match status" value="1"/>
</dbReference>
<protein>
    <submittedName>
        <fullName evidence="10">RecA and CinA domain containing protein</fullName>
    </submittedName>
</protein>
<dbReference type="Pfam" id="PF00154">
    <property type="entry name" value="RecA_N"/>
    <property type="match status" value="1"/>
</dbReference>
<dbReference type="InterPro" id="IPR049261">
    <property type="entry name" value="RecA-like_C"/>
</dbReference>
<organism evidence="10 11">
    <name type="scientific">Trichuris trichiura</name>
    <name type="common">Whipworm</name>
    <name type="synonym">Trichocephalus trichiurus</name>
    <dbReference type="NCBI Taxonomy" id="36087"/>
    <lineage>
        <taxon>Eukaryota</taxon>
        <taxon>Metazoa</taxon>
        <taxon>Ecdysozoa</taxon>
        <taxon>Nematoda</taxon>
        <taxon>Enoplea</taxon>
        <taxon>Dorylaimia</taxon>
        <taxon>Trichinellida</taxon>
        <taxon>Trichuridae</taxon>
        <taxon>Trichuris</taxon>
    </lineage>
</organism>
<dbReference type="InterPro" id="IPR027417">
    <property type="entry name" value="P-loop_NTPase"/>
</dbReference>
<comment type="similarity">
    <text evidence="1 6">Belongs to the RecA family.</text>
</comment>
<evidence type="ECO:0000256" key="6">
    <source>
        <dbReference type="RuleBase" id="RU003422"/>
    </source>
</evidence>
<dbReference type="Gene3D" id="3.40.50.300">
    <property type="entry name" value="P-loop containing nucleotide triphosphate hydrolases"/>
    <property type="match status" value="1"/>
</dbReference>
<dbReference type="HAMAP" id="MF_00268">
    <property type="entry name" value="RecA"/>
    <property type="match status" value="1"/>
</dbReference>
<keyword evidence="2 6" id="KW-0547">Nucleotide-binding</keyword>
<dbReference type="PROSITE" id="PS50162">
    <property type="entry name" value="RECA_2"/>
    <property type="match status" value="1"/>
</dbReference>
<dbReference type="PROSITE" id="PS50163">
    <property type="entry name" value="RECA_3"/>
    <property type="match status" value="1"/>
</dbReference>
<name>A0A077ZM69_TRITR</name>
<dbReference type="Pfam" id="PF02464">
    <property type="entry name" value="CinA"/>
    <property type="match status" value="1"/>
</dbReference>
<dbReference type="SMR" id="A0A077ZM69"/>
<dbReference type="InterPro" id="IPR020584">
    <property type="entry name" value="DNA_recomb/repair_RecA_CS"/>
</dbReference>
<dbReference type="CDD" id="cd00983">
    <property type="entry name" value="RecA"/>
    <property type="match status" value="1"/>
</dbReference>
<dbReference type="NCBIfam" id="NF002975">
    <property type="entry name" value="PRK03661.1"/>
    <property type="match status" value="1"/>
</dbReference>
<dbReference type="InterPro" id="IPR036653">
    <property type="entry name" value="CinA-like_C"/>
</dbReference>
<dbReference type="InterPro" id="IPR020588">
    <property type="entry name" value="RecA_ATP-bd"/>
</dbReference>
<keyword evidence="11" id="KW-1185">Reference proteome</keyword>
<dbReference type="NCBIfam" id="TIGR02012">
    <property type="entry name" value="tigrfam_recA"/>
    <property type="match status" value="1"/>
</dbReference>
<gene>
    <name evidence="10" type="ORF">TTRE_0000807001</name>
</gene>
<dbReference type="InterPro" id="IPR008136">
    <property type="entry name" value="CinA_C"/>
</dbReference>
<evidence type="ECO:0000256" key="5">
    <source>
        <dbReference type="ARBA" id="ARBA00023172"/>
    </source>
</evidence>
<dbReference type="InterPro" id="IPR023400">
    <property type="entry name" value="RecA_C_sf"/>
</dbReference>
<dbReference type="GO" id="GO:0003697">
    <property type="term" value="F:single-stranded DNA binding"/>
    <property type="evidence" value="ECO:0007669"/>
    <property type="project" value="InterPro"/>
</dbReference>
<dbReference type="SUPFAM" id="SSF52540">
    <property type="entry name" value="P-loop containing nucleoside triphosphate hydrolases"/>
    <property type="match status" value="1"/>
</dbReference>
<evidence type="ECO:0000313" key="10">
    <source>
        <dbReference type="EMBL" id="CDW59730.1"/>
    </source>
</evidence>
<dbReference type="InterPro" id="IPR013765">
    <property type="entry name" value="DNA_recomb/repair_RecA"/>
</dbReference>
<dbReference type="Proteomes" id="UP000030665">
    <property type="component" value="Unassembled WGS sequence"/>
</dbReference>
<dbReference type="NCBIfam" id="TIGR00199">
    <property type="entry name" value="PncC_domain"/>
    <property type="match status" value="1"/>
</dbReference>
<dbReference type="EMBL" id="HG806712">
    <property type="protein sequence ID" value="CDW59730.1"/>
    <property type="molecule type" value="Genomic_DNA"/>
</dbReference>
<dbReference type="STRING" id="36087.A0A077ZM69"/>
<evidence type="ECO:0000256" key="4">
    <source>
        <dbReference type="ARBA" id="ARBA00023125"/>
    </source>
</evidence>
<feature type="domain" description="RecA family profile 1" evidence="8">
    <location>
        <begin position="208"/>
        <end position="367"/>
    </location>
</feature>
<dbReference type="GO" id="GO:0140664">
    <property type="term" value="F:ATP-dependent DNA damage sensor activity"/>
    <property type="evidence" value="ECO:0007669"/>
    <property type="project" value="InterPro"/>
</dbReference>
<dbReference type="PANTHER" id="PTHR45900">
    <property type="entry name" value="RECA"/>
    <property type="match status" value="1"/>
</dbReference>
<keyword evidence="3 6" id="KW-0067">ATP-binding</keyword>
<dbReference type="PROSITE" id="PS00321">
    <property type="entry name" value="RECA_1"/>
    <property type="match status" value="1"/>
</dbReference>
<dbReference type="PRINTS" id="PR00142">
    <property type="entry name" value="RECA"/>
</dbReference>
<evidence type="ECO:0000259" key="8">
    <source>
        <dbReference type="PROSITE" id="PS50162"/>
    </source>
</evidence>
<dbReference type="PANTHER" id="PTHR45900:SF1">
    <property type="entry name" value="MITOCHONDRIAL DNA REPAIR PROTEIN RECA HOMOLOG-RELATED"/>
    <property type="match status" value="1"/>
</dbReference>
<dbReference type="FunFam" id="3.40.50.300:FF:000087">
    <property type="entry name" value="Recombinase RecA"/>
    <property type="match status" value="1"/>
</dbReference>
<feature type="compositionally biased region" description="Acidic residues" evidence="7">
    <location>
        <begin position="510"/>
        <end position="524"/>
    </location>
</feature>
<keyword evidence="4" id="KW-0238">DNA-binding</keyword>
<reference evidence="10" key="2">
    <citation type="submission" date="2014-03" db="EMBL/GenBank/DDBJ databases">
        <title>The whipworm genome and dual-species transcriptomics of an intimate host-pathogen interaction.</title>
        <authorList>
            <person name="Foth B.J."/>
            <person name="Tsai I.J."/>
            <person name="Reid A.J."/>
            <person name="Bancroft A.J."/>
            <person name="Nichol S."/>
            <person name="Tracey A."/>
            <person name="Holroyd N."/>
            <person name="Cotton J.A."/>
            <person name="Stanley E.J."/>
            <person name="Zarowiecki M."/>
            <person name="Liu J.Z."/>
            <person name="Huckvale T."/>
            <person name="Cooper P.J."/>
            <person name="Grencis R.K."/>
            <person name="Berriman M."/>
        </authorList>
    </citation>
    <scope>NUCLEOTIDE SEQUENCE [LARGE SCALE GENOMIC DNA]</scope>
</reference>
<reference evidence="10" key="1">
    <citation type="submission" date="2014-01" db="EMBL/GenBank/DDBJ databases">
        <authorList>
            <person name="Aslett M."/>
        </authorList>
    </citation>
    <scope>NUCLEOTIDE SEQUENCE</scope>
</reference>
<dbReference type="InterPro" id="IPR003593">
    <property type="entry name" value="AAA+_ATPase"/>
</dbReference>
<sequence>MTDSELMQLSEQVGQALKARGATVTTAESCTGGWVAKVITDIAGSSAWFERGFVTYSNEAKAQMIGVREETLAQHGAVSEPVVVEMAIGALKAARADYAVSISGIAGPDGGSEEKPVGTVWFAFATARGEGITRRECFSGDRDAVRRQATAIIASTEHIDYPVLPGMTGVKMAIDENKQKALAAALGQIEKQFGKGSIMRLGEDRSMDVETISTGSLSLDIALGAGGLPMGRIVEIYGPESSGKTTLTLQVIAAAQREGKTCAFIDAEHALDPIYARKLGVDIDNLLCSQPDTGEQALEICDALARSGAVDVIVVDSVAALTPKAEIEGEIGDSHMGLAARMMSQAMRKLAGNLKQSNTLLIFINQIRMKIGVMFGNPETTTGGNALKFYASVRLDIRRIGAVKEGENVVGSETRVKVVKNKIAAPFKQAEFQILYGEGINFYGELVDLGVKEKLIEKAGAWYSYKGEKIGQGKANATAWLKDNPETAKEIEKKVRELLLSNPNSTPDFSVDDSEGVAETNEDF</sequence>
<evidence type="ECO:0000256" key="3">
    <source>
        <dbReference type="ARBA" id="ARBA00022840"/>
    </source>
</evidence>
<evidence type="ECO:0000259" key="9">
    <source>
        <dbReference type="PROSITE" id="PS50163"/>
    </source>
</evidence>
<dbReference type="OrthoDB" id="15780at2759"/>
<dbReference type="SUPFAM" id="SSF142433">
    <property type="entry name" value="CinA-like"/>
    <property type="match status" value="1"/>
</dbReference>
<dbReference type="GO" id="GO:0005829">
    <property type="term" value="C:cytosol"/>
    <property type="evidence" value="ECO:0007669"/>
    <property type="project" value="TreeGrafter"/>
</dbReference>
<dbReference type="SUPFAM" id="SSF54752">
    <property type="entry name" value="RecA protein, C-terminal domain"/>
    <property type="match status" value="1"/>
</dbReference>
<feature type="domain" description="RecA family profile 2" evidence="9">
    <location>
        <begin position="372"/>
        <end position="445"/>
    </location>
</feature>
<evidence type="ECO:0000256" key="1">
    <source>
        <dbReference type="ARBA" id="ARBA00009391"/>
    </source>
</evidence>
<dbReference type="InterPro" id="IPR049428">
    <property type="entry name" value="RecA-like_N"/>
</dbReference>
<proteinExistence type="inferred from homology"/>
<feature type="region of interest" description="Disordered" evidence="7">
    <location>
        <begin position="501"/>
        <end position="524"/>
    </location>
</feature>
<accession>A0A077ZM69</accession>
<evidence type="ECO:0000256" key="2">
    <source>
        <dbReference type="ARBA" id="ARBA00022741"/>
    </source>
</evidence>
<evidence type="ECO:0000313" key="11">
    <source>
        <dbReference type="Proteomes" id="UP000030665"/>
    </source>
</evidence>
<dbReference type="GO" id="GO:0005524">
    <property type="term" value="F:ATP binding"/>
    <property type="evidence" value="ECO:0007669"/>
    <property type="project" value="UniProtKB-KW"/>
</dbReference>
<dbReference type="InterPro" id="IPR020587">
    <property type="entry name" value="RecA_monomer-monomer_interface"/>
</dbReference>
<dbReference type="GO" id="GO:0006281">
    <property type="term" value="P:DNA repair"/>
    <property type="evidence" value="ECO:0007669"/>
    <property type="project" value="InterPro"/>
</dbReference>